<dbReference type="InterPro" id="IPR013761">
    <property type="entry name" value="SAM/pointed_sf"/>
</dbReference>
<keyword evidence="4 11" id="KW-0863">Zinc-finger</keyword>
<evidence type="ECO:0000256" key="3">
    <source>
        <dbReference type="ARBA" id="ARBA00022737"/>
    </source>
</evidence>
<keyword evidence="3" id="KW-0677">Repeat</keyword>
<evidence type="ECO:0000256" key="9">
    <source>
        <dbReference type="ARBA" id="ARBA00023242"/>
    </source>
</evidence>
<dbReference type="CDD" id="cd20135">
    <property type="entry name" value="MBT_L3MBTL3_rpt2"/>
    <property type="match status" value="1"/>
</dbReference>
<dbReference type="SMART" id="SM00454">
    <property type="entry name" value="SAM"/>
    <property type="match status" value="1"/>
</dbReference>
<reference evidence="14" key="3">
    <citation type="submission" date="2025-09" db="UniProtKB">
        <authorList>
            <consortium name="Ensembl"/>
        </authorList>
    </citation>
    <scope>IDENTIFICATION</scope>
</reference>
<dbReference type="Gene3D" id="4.10.320.30">
    <property type="match status" value="1"/>
</dbReference>
<keyword evidence="8" id="KW-0804">Transcription</keyword>
<organism evidence="14 15">
    <name type="scientific">Denticeps clupeoides</name>
    <name type="common">denticle herring</name>
    <dbReference type="NCBI Taxonomy" id="299321"/>
    <lineage>
        <taxon>Eukaryota</taxon>
        <taxon>Metazoa</taxon>
        <taxon>Chordata</taxon>
        <taxon>Craniata</taxon>
        <taxon>Vertebrata</taxon>
        <taxon>Euteleostomi</taxon>
        <taxon>Actinopterygii</taxon>
        <taxon>Neopterygii</taxon>
        <taxon>Teleostei</taxon>
        <taxon>Clupei</taxon>
        <taxon>Clupeiformes</taxon>
        <taxon>Denticipitoidei</taxon>
        <taxon>Denticipitidae</taxon>
        <taxon>Denticeps</taxon>
    </lineage>
</organism>
<keyword evidence="15" id="KW-1185">Reference proteome</keyword>
<dbReference type="InterPro" id="IPR002515">
    <property type="entry name" value="Znf_C2H2C"/>
</dbReference>
<reference evidence="14 15" key="1">
    <citation type="submission" date="2020-06" db="EMBL/GenBank/DDBJ databases">
        <authorList>
            <consortium name="Wellcome Sanger Institute Data Sharing"/>
        </authorList>
    </citation>
    <scope>NUCLEOTIDE SEQUENCE [LARGE SCALE GENOMIC DNA]</scope>
</reference>
<dbReference type="PANTHER" id="PTHR12247:SF72">
    <property type="entry name" value="LETHAL(3)MALIGNANT BRAIN TUMOR-LIKE PROTEIN 3"/>
    <property type="match status" value="1"/>
</dbReference>
<reference evidence="14" key="2">
    <citation type="submission" date="2025-08" db="UniProtKB">
        <authorList>
            <consortium name="Ensembl"/>
        </authorList>
    </citation>
    <scope>IDENTIFICATION</scope>
</reference>
<proteinExistence type="predicted"/>
<evidence type="ECO:0000259" key="13">
    <source>
        <dbReference type="PROSITE" id="PS50105"/>
    </source>
</evidence>
<evidence type="ECO:0000313" key="15">
    <source>
        <dbReference type="Proteomes" id="UP000694580"/>
    </source>
</evidence>
<keyword evidence="5" id="KW-0862">Zinc</keyword>
<evidence type="ECO:0000256" key="7">
    <source>
        <dbReference type="ARBA" id="ARBA00023015"/>
    </source>
</evidence>
<dbReference type="GO" id="GO:0006325">
    <property type="term" value="P:chromatin organization"/>
    <property type="evidence" value="ECO:0007669"/>
    <property type="project" value="UniProtKB-KW"/>
</dbReference>
<evidence type="ECO:0000256" key="5">
    <source>
        <dbReference type="ARBA" id="ARBA00022833"/>
    </source>
</evidence>
<dbReference type="SUPFAM" id="SSF63748">
    <property type="entry name" value="Tudor/PWWP/MBT"/>
    <property type="match status" value="3"/>
</dbReference>
<comment type="subcellular location">
    <subcellularLocation>
        <location evidence="1">Nucleus</location>
    </subcellularLocation>
</comment>
<feature type="region of interest" description="Disordered" evidence="12">
    <location>
        <begin position="1"/>
        <end position="33"/>
    </location>
</feature>
<dbReference type="GO" id="GO:0008270">
    <property type="term" value="F:zinc ion binding"/>
    <property type="evidence" value="ECO:0007669"/>
    <property type="project" value="UniProtKB-KW"/>
</dbReference>
<protein>
    <recommendedName>
        <fullName evidence="13">SAM domain-containing protein</fullName>
    </recommendedName>
</protein>
<keyword evidence="2" id="KW-0479">Metal-binding</keyword>
<sequence>MDAPEEDEDYEEKDNRKTTRGPQRGRRKRRGDAALLRHTVPYGGKKKSWCWASYLEEEKSVAAPSKSFKEHQSYPQSKNGFRVGMKLEGVDPEHPSMYCVLTVAEVSGHRIRLHFDKHSDCYDFWVNSNSPDIHPAGWCEKTGHKLHPPKGMKDEEFSWSSYVKMNKGQAAPKALFENQNTMVTPLGFRIGMKLEAIDKKNPSLICVATVTDMVDNRFLVHFDNWDESYDYWCDATSPYIHPIGWCQENGRTLTTPPGYQSEENFSWEKYLEETGSSPAPARAFKVKPPHSFQIHMKLEAVDKRNPMLVRVATVVDSDDHRIKIHFDGWTDEYDYWVDTDSPDIHPAGWCAKTSHPLQYQSFKIVPKQGGCPTPGCKGVGHIKGARYSGHHSAVGCPYSDINISKGSVLPDRLSGEIYALVSSSGVYITNLCCVPTELTLQQALHQSVFMPSGSSSPTSPHCWDQHSKLLPTVAGITASKVAAWTVEQVTEFIQALPGCKEQVRTFRDEQIDGEAFLLLTQVDLVKILSIKLGPALKIYNSILMFKTTEDSASNEL</sequence>
<feature type="domain" description="SAM" evidence="13">
    <location>
        <begin position="484"/>
        <end position="548"/>
    </location>
</feature>
<dbReference type="GO" id="GO:0042393">
    <property type="term" value="F:histone binding"/>
    <property type="evidence" value="ECO:0007669"/>
    <property type="project" value="TreeGrafter"/>
</dbReference>
<dbReference type="CDD" id="cd09582">
    <property type="entry name" value="SAM_Scm-like-3MBT3_4"/>
    <property type="match status" value="1"/>
</dbReference>
<evidence type="ECO:0000256" key="1">
    <source>
        <dbReference type="ARBA" id="ARBA00004123"/>
    </source>
</evidence>
<dbReference type="PANTHER" id="PTHR12247">
    <property type="entry name" value="POLYCOMB GROUP PROTEIN"/>
    <property type="match status" value="1"/>
</dbReference>
<feature type="repeat" description="MBT" evidence="10">
    <location>
        <begin position="49"/>
        <end position="149"/>
    </location>
</feature>
<dbReference type="InterPro" id="IPR001660">
    <property type="entry name" value="SAM"/>
</dbReference>
<name>A0AAY4DX70_9TELE</name>
<dbReference type="Pfam" id="PF02820">
    <property type="entry name" value="MBT"/>
    <property type="match status" value="3"/>
</dbReference>
<dbReference type="SMART" id="SM00561">
    <property type="entry name" value="MBT"/>
    <property type="match status" value="3"/>
</dbReference>
<accession>A0AAY4DX70</accession>
<evidence type="ECO:0000256" key="4">
    <source>
        <dbReference type="ARBA" id="ARBA00022771"/>
    </source>
</evidence>
<dbReference type="Gene3D" id="1.10.150.50">
    <property type="entry name" value="Transcription Factor, Ets-1"/>
    <property type="match status" value="1"/>
</dbReference>
<dbReference type="FunFam" id="2.30.30.140:FF:000007">
    <property type="entry name" value="Lethal(3)malignant brain tumor-like protein 1"/>
    <property type="match status" value="2"/>
</dbReference>
<feature type="repeat" description="MBT" evidence="10">
    <location>
        <begin position="265"/>
        <end position="360"/>
    </location>
</feature>
<dbReference type="PROSITE" id="PS51079">
    <property type="entry name" value="MBT"/>
    <property type="match status" value="3"/>
</dbReference>
<evidence type="ECO:0000256" key="6">
    <source>
        <dbReference type="ARBA" id="ARBA00022853"/>
    </source>
</evidence>
<keyword evidence="9" id="KW-0539">Nucleus</keyword>
<keyword evidence="7" id="KW-0805">Transcription regulation</keyword>
<gene>
    <name evidence="14" type="primary">L3MBTL3</name>
</gene>
<evidence type="ECO:0000256" key="11">
    <source>
        <dbReference type="PROSITE-ProRule" id="PRU01143"/>
    </source>
</evidence>
<evidence type="ECO:0000256" key="12">
    <source>
        <dbReference type="SAM" id="MobiDB-lite"/>
    </source>
</evidence>
<dbReference type="Gene3D" id="2.30.30.140">
    <property type="match status" value="3"/>
</dbReference>
<feature type="compositionally biased region" description="Acidic residues" evidence="12">
    <location>
        <begin position="1"/>
        <end position="12"/>
    </location>
</feature>
<feature type="repeat" description="MBT" evidence="10">
    <location>
        <begin position="157"/>
        <end position="256"/>
    </location>
</feature>
<dbReference type="AlphaFoldDB" id="A0AAY4DX70"/>
<dbReference type="GO" id="GO:0005634">
    <property type="term" value="C:nucleus"/>
    <property type="evidence" value="ECO:0007669"/>
    <property type="project" value="UniProtKB-SubCell"/>
</dbReference>
<dbReference type="GO" id="GO:0003682">
    <property type="term" value="F:chromatin binding"/>
    <property type="evidence" value="ECO:0007669"/>
    <property type="project" value="TreeGrafter"/>
</dbReference>
<evidence type="ECO:0000256" key="8">
    <source>
        <dbReference type="ARBA" id="ARBA00023163"/>
    </source>
</evidence>
<dbReference type="PROSITE" id="PS50105">
    <property type="entry name" value="SAM_DOMAIN"/>
    <property type="match status" value="1"/>
</dbReference>
<evidence type="ECO:0000256" key="10">
    <source>
        <dbReference type="PROSITE-ProRule" id="PRU00459"/>
    </source>
</evidence>
<dbReference type="Pfam" id="PF01530">
    <property type="entry name" value="zf-C2HC"/>
    <property type="match status" value="1"/>
</dbReference>
<dbReference type="GeneTree" id="ENSGT00940000159800"/>
<evidence type="ECO:0000313" key="14">
    <source>
        <dbReference type="Ensembl" id="ENSDCDP00010049885.1"/>
    </source>
</evidence>
<evidence type="ECO:0000256" key="2">
    <source>
        <dbReference type="ARBA" id="ARBA00022723"/>
    </source>
</evidence>
<dbReference type="PROSITE" id="PS51802">
    <property type="entry name" value="ZF_CCHHC"/>
    <property type="match status" value="1"/>
</dbReference>
<dbReference type="SUPFAM" id="SSF47769">
    <property type="entry name" value="SAM/Pointed domain"/>
    <property type="match status" value="1"/>
</dbReference>
<dbReference type="Ensembl" id="ENSDCDT00010060300.1">
    <property type="protein sequence ID" value="ENSDCDP00010049885.1"/>
    <property type="gene ID" value="ENSDCDG00010029713.1"/>
</dbReference>
<dbReference type="InterPro" id="IPR004092">
    <property type="entry name" value="Mbt"/>
</dbReference>
<keyword evidence="6" id="KW-0156">Chromatin regulator</keyword>
<dbReference type="Proteomes" id="UP000694580">
    <property type="component" value="Chromosome 14"/>
</dbReference>
<dbReference type="InterPro" id="IPR050548">
    <property type="entry name" value="PcG_chromatin_remod_factors"/>
</dbReference>
<dbReference type="GO" id="GO:0045892">
    <property type="term" value="P:negative regulation of DNA-templated transcription"/>
    <property type="evidence" value="ECO:0007669"/>
    <property type="project" value="TreeGrafter"/>
</dbReference>
<dbReference type="Pfam" id="PF00536">
    <property type="entry name" value="SAM_1"/>
    <property type="match status" value="1"/>
</dbReference>